<evidence type="ECO:0000313" key="2">
    <source>
        <dbReference type="EMBL" id="HJB37081.1"/>
    </source>
</evidence>
<gene>
    <name evidence="2" type="ORF">H9942_03305</name>
</gene>
<dbReference type="Pfam" id="PF13416">
    <property type="entry name" value="SBP_bac_8"/>
    <property type="match status" value="1"/>
</dbReference>
<dbReference type="AlphaFoldDB" id="A0A9D2LXQ8"/>
<protein>
    <submittedName>
        <fullName evidence="2">Extracellular solute-binding protein</fullName>
    </submittedName>
</protein>
<keyword evidence="1" id="KW-0732">Signal</keyword>
<reference evidence="2" key="2">
    <citation type="submission" date="2021-04" db="EMBL/GenBank/DDBJ databases">
        <authorList>
            <person name="Gilroy R."/>
        </authorList>
    </citation>
    <scope>NUCLEOTIDE SEQUENCE</scope>
    <source>
        <strain evidence="2">ChiBcolR8-3208</strain>
    </source>
</reference>
<dbReference type="InterPro" id="IPR006059">
    <property type="entry name" value="SBP"/>
</dbReference>
<accession>A0A9D2LXQ8</accession>
<organism evidence="2 3">
    <name type="scientific">Candidatus Acutalibacter ornithocaccae</name>
    <dbReference type="NCBI Taxonomy" id="2838416"/>
    <lineage>
        <taxon>Bacteria</taxon>
        <taxon>Bacillati</taxon>
        <taxon>Bacillota</taxon>
        <taxon>Clostridia</taxon>
        <taxon>Eubacteriales</taxon>
        <taxon>Acutalibacteraceae</taxon>
        <taxon>Acutalibacter</taxon>
    </lineage>
</organism>
<dbReference type="Proteomes" id="UP000824214">
    <property type="component" value="Unassembled WGS sequence"/>
</dbReference>
<proteinExistence type="predicted"/>
<dbReference type="InterPro" id="IPR050490">
    <property type="entry name" value="Bact_solute-bd_prot1"/>
</dbReference>
<feature type="chain" id="PRO_5038602570" evidence="1">
    <location>
        <begin position="32"/>
        <end position="470"/>
    </location>
</feature>
<evidence type="ECO:0000313" key="3">
    <source>
        <dbReference type="Proteomes" id="UP000824214"/>
    </source>
</evidence>
<dbReference type="EMBL" id="DWXZ01000058">
    <property type="protein sequence ID" value="HJB37081.1"/>
    <property type="molecule type" value="Genomic_DNA"/>
</dbReference>
<dbReference type="PANTHER" id="PTHR43649:SF30">
    <property type="entry name" value="ABC TRANSPORTER SUBSTRATE-BINDING PROTEIN"/>
    <property type="match status" value="1"/>
</dbReference>
<dbReference type="SUPFAM" id="SSF53850">
    <property type="entry name" value="Periplasmic binding protein-like II"/>
    <property type="match status" value="1"/>
</dbReference>
<dbReference type="PANTHER" id="PTHR43649">
    <property type="entry name" value="ARABINOSE-BINDING PROTEIN-RELATED"/>
    <property type="match status" value="1"/>
</dbReference>
<name>A0A9D2LXQ8_9FIRM</name>
<comment type="caution">
    <text evidence="2">The sequence shown here is derived from an EMBL/GenBank/DDBJ whole genome shotgun (WGS) entry which is preliminary data.</text>
</comment>
<sequence>MNRWKHRWKRAASLAGAALVLAAGLAACAPAEESSSLAGEESSQLALENDGATTQLVVAEISHSPERTAALEEIAAKYMADFPQTRVEIVTVEDSQEALAMLEGGQADLVELSQQEQPGAVEQGLLVDLEPYLDVWEERSSLTMAAKAVLSSMGNGRAFLMPITLNQDLVYYRSDWFEAYNQDKTEGLVYCRIWEDFIDAAEKLSDKGAAGLVFGGQEHLVDLFDSVLWSTTNVGRMADTAASYFSNVEGNTTLFTLEHAASAVEQFAQLVEGAVPQEALTWTEDQAVEAFINGEAITLIAGQDRMEEIAAAMDEGAWDVAGYPRGTAGLAVTSLEFTGFGVAASSQQVGNAVHFLTYLSGADNNTHLAKVCGTVPIHTTAADLEPSLEETGLAVNLLMVRRADWYYYAQEPVMYQALAGWREQAGDSLRQFLAGDLGQQELLGQFDAYWTQALEDEGELWKSPEAPDAE</sequence>
<feature type="signal peptide" evidence="1">
    <location>
        <begin position="1"/>
        <end position="31"/>
    </location>
</feature>
<dbReference type="PROSITE" id="PS51257">
    <property type="entry name" value="PROKAR_LIPOPROTEIN"/>
    <property type="match status" value="1"/>
</dbReference>
<reference evidence="2" key="1">
    <citation type="journal article" date="2021" name="PeerJ">
        <title>Extensive microbial diversity within the chicken gut microbiome revealed by metagenomics and culture.</title>
        <authorList>
            <person name="Gilroy R."/>
            <person name="Ravi A."/>
            <person name="Getino M."/>
            <person name="Pursley I."/>
            <person name="Horton D.L."/>
            <person name="Alikhan N.F."/>
            <person name="Baker D."/>
            <person name="Gharbi K."/>
            <person name="Hall N."/>
            <person name="Watson M."/>
            <person name="Adriaenssens E.M."/>
            <person name="Foster-Nyarko E."/>
            <person name="Jarju S."/>
            <person name="Secka A."/>
            <person name="Antonio M."/>
            <person name="Oren A."/>
            <person name="Chaudhuri R.R."/>
            <person name="La Ragione R."/>
            <person name="Hildebrand F."/>
            <person name="Pallen M.J."/>
        </authorList>
    </citation>
    <scope>NUCLEOTIDE SEQUENCE</scope>
    <source>
        <strain evidence="2">ChiBcolR8-3208</strain>
    </source>
</reference>
<evidence type="ECO:0000256" key="1">
    <source>
        <dbReference type="SAM" id="SignalP"/>
    </source>
</evidence>
<dbReference type="Gene3D" id="3.40.190.10">
    <property type="entry name" value="Periplasmic binding protein-like II"/>
    <property type="match status" value="1"/>
</dbReference>